<organism evidence="1 2">
    <name type="scientific">Colletotrichum destructivum</name>
    <dbReference type="NCBI Taxonomy" id="34406"/>
    <lineage>
        <taxon>Eukaryota</taxon>
        <taxon>Fungi</taxon>
        <taxon>Dikarya</taxon>
        <taxon>Ascomycota</taxon>
        <taxon>Pezizomycotina</taxon>
        <taxon>Sordariomycetes</taxon>
        <taxon>Hypocreomycetidae</taxon>
        <taxon>Glomerellales</taxon>
        <taxon>Glomerellaceae</taxon>
        <taxon>Colletotrichum</taxon>
        <taxon>Colletotrichum destructivum species complex</taxon>
    </lineage>
</organism>
<evidence type="ECO:0000313" key="2">
    <source>
        <dbReference type="Proteomes" id="UP001322277"/>
    </source>
</evidence>
<dbReference type="Proteomes" id="UP001322277">
    <property type="component" value="Chromosome 3"/>
</dbReference>
<name>A0AAX4I9M6_9PEZI</name>
<accession>A0AAX4I9M6</accession>
<dbReference type="KEGG" id="cdet:87941408"/>
<protein>
    <submittedName>
        <fullName evidence="1">Uncharacterized protein</fullName>
    </submittedName>
</protein>
<proteinExistence type="predicted"/>
<sequence length="111" mass="12876">MEPDVTPPGEGSVGFPVRGLGRWRDQRASRTVWTPVSFITVGDRRDGPRGLFHISVPKECRWPASGWCTMLKTWFDEVWVKWVGHYCHFHPGRHSHRAYCHYAIRSMGLLQ</sequence>
<dbReference type="EMBL" id="CP137307">
    <property type="protein sequence ID" value="WQF79891.1"/>
    <property type="molecule type" value="Genomic_DNA"/>
</dbReference>
<gene>
    <name evidence="1" type="ORF">CDEST_04905</name>
</gene>
<keyword evidence="2" id="KW-1185">Reference proteome</keyword>
<dbReference type="RefSeq" id="XP_062777115.1">
    <property type="nucleotide sequence ID" value="XM_062921064.1"/>
</dbReference>
<dbReference type="AlphaFoldDB" id="A0AAX4I9M6"/>
<reference evidence="2" key="1">
    <citation type="journal article" date="2023" name="bioRxiv">
        <title>Complete genome of the Medicago anthracnose fungus, Colletotrichum destructivum, reveals a mini-chromosome-like region within a core chromosome.</title>
        <authorList>
            <person name="Lapalu N."/>
            <person name="Simon A."/>
            <person name="Lu A."/>
            <person name="Plaumann P.-L."/>
            <person name="Amselem J."/>
            <person name="Pigne S."/>
            <person name="Auger A."/>
            <person name="Koch C."/>
            <person name="Dallery J.-F."/>
            <person name="O'Connell R.J."/>
        </authorList>
    </citation>
    <scope>NUCLEOTIDE SEQUENCE [LARGE SCALE GENOMIC DNA]</scope>
    <source>
        <strain evidence="2">CBS 520.97</strain>
    </source>
</reference>
<evidence type="ECO:0000313" key="1">
    <source>
        <dbReference type="EMBL" id="WQF79891.1"/>
    </source>
</evidence>
<dbReference type="GeneID" id="87941408"/>